<accession>R7UA25</accession>
<protein>
    <submittedName>
        <fullName evidence="1 2">Uncharacterized protein</fullName>
    </submittedName>
</protein>
<reference evidence="2" key="3">
    <citation type="submission" date="2015-06" db="UniProtKB">
        <authorList>
            <consortium name="EnsemblMetazoa"/>
        </authorList>
    </citation>
    <scope>IDENTIFICATION</scope>
</reference>
<dbReference type="EnsemblMetazoa" id="CapteT212982">
    <property type="protein sequence ID" value="CapteP212982"/>
    <property type="gene ID" value="CapteG212982"/>
</dbReference>
<evidence type="ECO:0000313" key="1">
    <source>
        <dbReference type="EMBL" id="ELU02834.1"/>
    </source>
</evidence>
<gene>
    <name evidence="1" type="ORF">CAPTEDRAFT_212982</name>
</gene>
<dbReference type="EMBL" id="AMQN01008694">
    <property type="status" value="NOT_ANNOTATED_CDS"/>
    <property type="molecule type" value="Genomic_DNA"/>
</dbReference>
<reference evidence="3" key="1">
    <citation type="submission" date="2012-12" db="EMBL/GenBank/DDBJ databases">
        <authorList>
            <person name="Hellsten U."/>
            <person name="Grimwood J."/>
            <person name="Chapman J.A."/>
            <person name="Shapiro H."/>
            <person name="Aerts A."/>
            <person name="Otillar R.P."/>
            <person name="Terry A.Y."/>
            <person name="Boore J.L."/>
            <person name="Simakov O."/>
            <person name="Marletaz F."/>
            <person name="Cho S.-J."/>
            <person name="Edsinger-Gonzales E."/>
            <person name="Havlak P."/>
            <person name="Kuo D.-H."/>
            <person name="Larsson T."/>
            <person name="Lv J."/>
            <person name="Arendt D."/>
            <person name="Savage R."/>
            <person name="Osoegawa K."/>
            <person name="de Jong P."/>
            <person name="Lindberg D.R."/>
            <person name="Seaver E.C."/>
            <person name="Weisblat D.A."/>
            <person name="Putnam N.H."/>
            <person name="Grigoriev I.V."/>
            <person name="Rokhsar D.S."/>
        </authorList>
    </citation>
    <scope>NUCLEOTIDE SEQUENCE</scope>
    <source>
        <strain evidence="3">I ESC-2004</strain>
    </source>
</reference>
<organism evidence="1">
    <name type="scientific">Capitella teleta</name>
    <name type="common">Polychaete worm</name>
    <dbReference type="NCBI Taxonomy" id="283909"/>
    <lineage>
        <taxon>Eukaryota</taxon>
        <taxon>Metazoa</taxon>
        <taxon>Spiralia</taxon>
        <taxon>Lophotrochozoa</taxon>
        <taxon>Annelida</taxon>
        <taxon>Polychaeta</taxon>
        <taxon>Sedentaria</taxon>
        <taxon>Scolecida</taxon>
        <taxon>Capitellidae</taxon>
        <taxon>Capitella</taxon>
    </lineage>
</organism>
<dbReference type="EMBL" id="KB303737">
    <property type="protein sequence ID" value="ELU02834.1"/>
    <property type="molecule type" value="Genomic_DNA"/>
</dbReference>
<name>R7UA25_CAPTE</name>
<proteinExistence type="predicted"/>
<evidence type="ECO:0000313" key="3">
    <source>
        <dbReference type="Proteomes" id="UP000014760"/>
    </source>
</evidence>
<reference evidence="1 3" key="2">
    <citation type="journal article" date="2013" name="Nature">
        <title>Insights into bilaterian evolution from three spiralian genomes.</title>
        <authorList>
            <person name="Simakov O."/>
            <person name="Marletaz F."/>
            <person name="Cho S.J."/>
            <person name="Edsinger-Gonzales E."/>
            <person name="Havlak P."/>
            <person name="Hellsten U."/>
            <person name="Kuo D.H."/>
            <person name="Larsson T."/>
            <person name="Lv J."/>
            <person name="Arendt D."/>
            <person name="Savage R."/>
            <person name="Osoegawa K."/>
            <person name="de Jong P."/>
            <person name="Grimwood J."/>
            <person name="Chapman J.A."/>
            <person name="Shapiro H."/>
            <person name="Aerts A."/>
            <person name="Otillar R.P."/>
            <person name="Terry A.Y."/>
            <person name="Boore J.L."/>
            <person name="Grigoriev I.V."/>
            <person name="Lindberg D.R."/>
            <person name="Seaver E.C."/>
            <person name="Weisblat D.A."/>
            <person name="Putnam N.H."/>
            <person name="Rokhsar D.S."/>
        </authorList>
    </citation>
    <scope>NUCLEOTIDE SEQUENCE</scope>
    <source>
        <strain evidence="1 3">I ESC-2004</strain>
    </source>
</reference>
<keyword evidence="3" id="KW-1185">Reference proteome</keyword>
<dbReference type="AlphaFoldDB" id="R7UA25"/>
<sequence>MPSDDTAVRKDLHEMLLKHRRWIRRLELLYRRRYHTQMKVKELEHRLRDHEFPIRDPEARAQTTVEIAKLKERVRRQCKEADLLAKVSSRALRILRDTGYYEEMHCPYED</sequence>
<dbReference type="HOGENOM" id="CLU_2173381_0_0_1"/>
<dbReference type="Proteomes" id="UP000014760">
    <property type="component" value="Unassembled WGS sequence"/>
</dbReference>
<evidence type="ECO:0000313" key="2">
    <source>
        <dbReference type="EnsemblMetazoa" id="CapteP212982"/>
    </source>
</evidence>